<evidence type="ECO:0000313" key="4">
    <source>
        <dbReference type="Proteomes" id="UP000229498"/>
    </source>
</evidence>
<reference evidence="3 4" key="1">
    <citation type="submission" date="2017-11" db="EMBL/GenBank/DDBJ databases">
        <title>Draft genome sequence of Rhizobiales bacterium SY3-13.</title>
        <authorList>
            <person name="Sun C."/>
        </authorList>
    </citation>
    <scope>NUCLEOTIDE SEQUENCE [LARGE SCALE GENOMIC DNA]</scope>
    <source>
        <strain evidence="3 4">SY3-13</strain>
    </source>
</reference>
<organism evidence="3 4">
    <name type="scientific">Minwuia thermotolerans</name>
    <dbReference type="NCBI Taxonomy" id="2056226"/>
    <lineage>
        <taxon>Bacteria</taxon>
        <taxon>Pseudomonadati</taxon>
        <taxon>Pseudomonadota</taxon>
        <taxon>Alphaproteobacteria</taxon>
        <taxon>Minwuiales</taxon>
        <taxon>Minwuiaceae</taxon>
        <taxon>Minwuia</taxon>
    </lineage>
</organism>
<keyword evidence="4" id="KW-1185">Reference proteome</keyword>
<dbReference type="Pfam" id="PF03321">
    <property type="entry name" value="GH3"/>
    <property type="match status" value="1"/>
</dbReference>
<name>A0A2M9FX50_9PROT</name>
<dbReference type="Pfam" id="PF23571">
    <property type="entry name" value="GH3_M"/>
    <property type="match status" value="1"/>
</dbReference>
<dbReference type="AlphaFoldDB" id="A0A2M9FX50"/>
<evidence type="ECO:0000259" key="2">
    <source>
        <dbReference type="Pfam" id="PF23571"/>
    </source>
</evidence>
<dbReference type="OrthoDB" id="9807441at2"/>
<accession>A0A2M9FX50</accession>
<dbReference type="Proteomes" id="UP000229498">
    <property type="component" value="Unassembled WGS sequence"/>
</dbReference>
<comment type="caution">
    <text evidence="3">The sequence shown here is derived from an EMBL/GenBank/DDBJ whole genome shotgun (WGS) entry which is preliminary data.</text>
</comment>
<feature type="compositionally biased region" description="Polar residues" evidence="1">
    <location>
        <begin position="1"/>
        <end position="19"/>
    </location>
</feature>
<protein>
    <recommendedName>
        <fullName evidence="2">GH3 middle domain-containing protein</fullName>
    </recommendedName>
</protein>
<dbReference type="EMBL" id="PHIG01000048">
    <property type="protein sequence ID" value="PJK28041.1"/>
    <property type="molecule type" value="Genomic_DNA"/>
</dbReference>
<dbReference type="GO" id="GO:0016881">
    <property type="term" value="F:acid-amino acid ligase activity"/>
    <property type="evidence" value="ECO:0007669"/>
    <property type="project" value="TreeGrafter"/>
</dbReference>
<dbReference type="PANTHER" id="PTHR31901">
    <property type="entry name" value="GH3 DOMAIN-CONTAINING PROTEIN"/>
    <property type="match status" value="1"/>
</dbReference>
<sequence>MMNLQPNDTTGQAGSTGSAETFEAGLRKAARQPETAQADVLRRILARNAETVMGRRHGFAGIEDAESYRRAVPVHEFHALRPMIEMQRASGQPVLSADRPVTHLPASGAVRRCDRVPLVAGDLAYRAQAREVAQRALARESGFATGRVLDLGALAGTTGADHLPGLSQILDLEARAYILALLWLGHRDVTGIDAGRLESLDLLQGVLGRHGERLLADLETGEVSIADRLPSGLAAAARDAIAPDDGRIEELSLVMAQEGVLSVASVWPSLTVVAADLTADDSGRPAWLPIRVRIVDTGCELSEVRATVAMGLGETFLPLLTEAYFEFAEADAVHPTPAAFLGLYEIRPGQDYQVFVTTMSGLYRYRLKATVRVDGHVGRCPTLRVRRHDLQAKLAEQARLQASQANAAAGEALDAAFADPPRFTLLGGPRKGTFRLLLEHRADVEPRLAEIAAAVDRRLRRASLAYDTARAGGAEAAVTVGFRERRPASARQSAQMDCSAA</sequence>
<dbReference type="PANTHER" id="PTHR31901:SF9">
    <property type="entry name" value="GH3 DOMAIN-CONTAINING PROTEIN"/>
    <property type="match status" value="1"/>
</dbReference>
<evidence type="ECO:0000256" key="1">
    <source>
        <dbReference type="SAM" id="MobiDB-lite"/>
    </source>
</evidence>
<evidence type="ECO:0000313" key="3">
    <source>
        <dbReference type="EMBL" id="PJK28041.1"/>
    </source>
</evidence>
<dbReference type="GO" id="GO:0005737">
    <property type="term" value="C:cytoplasm"/>
    <property type="evidence" value="ECO:0007669"/>
    <property type="project" value="TreeGrafter"/>
</dbReference>
<dbReference type="InterPro" id="IPR055377">
    <property type="entry name" value="GH3_M"/>
</dbReference>
<dbReference type="InterPro" id="IPR004993">
    <property type="entry name" value="GH3"/>
</dbReference>
<feature type="region of interest" description="Disordered" evidence="1">
    <location>
        <begin position="1"/>
        <end position="33"/>
    </location>
</feature>
<gene>
    <name evidence="3" type="ORF">CVT23_18555</name>
</gene>
<feature type="domain" description="GH3 middle" evidence="2">
    <location>
        <begin position="318"/>
        <end position="386"/>
    </location>
</feature>
<proteinExistence type="predicted"/>